<dbReference type="InParanoid" id="A0A068UA29"/>
<gene>
    <name evidence="1" type="ORF">GSCOC_T00019966001</name>
</gene>
<organism evidence="1 2">
    <name type="scientific">Coffea canephora</name>
    <name type="common">Robusta coffee</name>
    <dbReference type="NCBI Taxonomy" id="49390"/>
    <lineage>
        <taxon>Eukaryota</taxon>
        <taxon>Viridiplantae</taxon>
        <taxon>Streptophyta</taxon>
        <taxon>Embryophyta</taxon>
        <taxon>Tracheophyta</taxon>
        <taxon>Spermatophyta</taxon>
        <taxon>Magnoliopsida</taxon>
        <taxon>eudicotyledons</taxon>
        <taxon>Gunneridae</taxon>
        <taxon>Pentapetalae</taxon>
        <taxon>asterids</taxon>
        <taxon>lamiids</taxon>
        <taxon>Gentianales</taxon>
        <taxon>Rubiaceae</taxon>
        <taxon>Ixoroideae</taxon>
        <taxon>Gardenieae complex</taxon>
        <taxon>Bertiereae - Coffeeae clade</taxon>
        <taxon>Coffeeae</taxon>
        <taxon>Coffea</taxon>
    </lineage>
</organism>
<protein>
    <submittedName>
        <fullName evidence="1">Uncharacterized protein</fullName>
    </submittedName>
</protein>
<proteinExistence type="predicted"/>
<evidence type="ECO:0000313" key="2">
    <source>
        <dbReference type="Proteomes" id="UP000295252"/>
    </source>
</evidence>
<dbReference type="Gramene" id="CDP05049">
    <property type="protein sequence ID" value="CDP05049"/>
    <property type="gene ID" value="GSCOC_T00019966001"/>
</dbReference>
<reference evidence="2" key="1">
    <citation type="journal article" date="2014" name="Science">
        <title>The coffee genome provides insight into the convergent evolution of caffeine biosynthesis.</title>
        <authorList>
            <person name="Denoeud F."/>
            <person name="Carretero-Paulet L."/>
            <person name="Dereeper A."/>
            <person name="Droc G."/>
            <person name="Guyot R."/>
            <person name="Pietrella M."/>
            <person name="Zheng C."/>
            <person name="Alberti A."/>
            <person name="Anthony F."/>
            <person name="Aprea G."/>
            <person name="Aury J.M."/>
            <person name="Bento P."/>
            <person name="Bernard M."/>
            <person name="Bocs S."/>
            <person name="Campa C."/>
            <person name="Cenci A."/>
            <person name="Combes M.C."/>
            <person name="Crouzillat D."/>
            <person name="Da Silva C."/>
            <person name="Daddiego L."/>
            <person name="De Bellis F."/>
            <person name="Dussert S."/>
            <person name="Garsmeur O."/>
            <person name="Gayraud T."/>
            <person name="Guignon V."/>
            <person name="Jahn K."/>
            <person name="Jamilloux V."/>
            <person name="Joet T."/>
            <person name="Labadie K."/>
            <person name="Lan T."/>
            <person name="Leclercq J."/>
            <person name="Lepelley M."/>
            <person name="Leroy T."/>
            <person name="Li L.T."/>
            <person name="Librado P."/>
            <person name="Lopez L."/>
            <person name="Munoz A."/>
            <person name="Noel B."/>
            <person name="Pallavicini A."/>
            <person name="Perrotta G."/>
            <person name="Poncet V."/>
            <person name="Pot D."/>
            <person name="Priyono X."/>
            <person name="Rigoreau M."/>
            <person name="Rouard M."/>
            <person name="Rozas J."/>
            <person name="Tranchant-Dubreuil C."/>
            <person name="VanBuren R."/>
            <person name="Zhang Q."/>
            <person name="Andrade A.C."/>
            <person name="Argout X."/>
            <person name="Bertrand B."/>
            <person name="de Kochko A."/>
            <person name="Graziosi G."/>
            <person name="Henry R.J."/>
            <person name="Jayarama X."/>
            <person name="Ming R."/>
            <person name="Nagai C."/>
            <person name="Rounsley S."/>
            <person name="Sankoff D."/>
            <person name="Giuliano G."/>
            <person name="Albert V.A."/>
            <person name="Wincker P."/>
            <person name="Lashermes P."/>
        </authorList>
    </citation>
    <scope>NUCLEOTIDE SEQUENCE [LARGE SCALE GENOMIC DNA]</scope>
    <source>
        <strain evidence="2">cv. DH200-94</strain>
    </source>
</reference>
<dbReference type="AlphaFoldDB" id="A0A068UA29"/>
<dbReference type="Proteomes" id="UP000295252">
    <property type="component" value="Chromosome IV"/>
</dbReference>
<name>A0A068UA29_COFCA</name>
<sequence>METTSSPAVVRITWKVASPFHCNRTFFHGLVERKTRPEKTTVSKVKAEKTMPQQIYMHQCC</sequence>
<dbReference type="EMBL" id="HG739099">
    <property type="protein sequence ID" value="CDP05049.1"/>
    <property type="molecule type" value="Genomic_DNA"/>
</dbReference>
<keyword evidence="2" id="KW-1185">Reference proteome</keyword>
<accession>A0A068UA29</accession>
<evidence type="ECO:0000313" key="1">
    <source>
        <dbReference type="EMBL" id="CDP05049.1"/>
    </source>
</evidence>